<organism evidence="4 5">
    <name type="scientific">Geodermatophilus obscurus</name>
    <dbReference type="NCBI Taxonomy" id="1861"/>
    <lineage>
        <taxon>Bacteria</taxon>
        <taxon>Bacillati</taxon>
        <taxon>Actinomycetota</taxon>
        <taxon>Actinomycetes</taxon>
        <taxon>Geodermatophilales</taxon>
        <taxon>Geodermatophilaceae</taxon>
        <taxon>Geodermatophilus</taxon>
    </lineage>
</organism>
<keyword evidence="5" id="KW-1185">Reference proteome</keyword>
<dbReference type="InterPro" id="IPR000073">
    <property type="entry name" value="AB_hydrolase_1"/>
</dbReference>
<dbReference type="InterPro" id="IPR029058">
    <property type="entry name" value="AB_hydrolase_fold"/>
</dbReference>
<feature type="transmembrane region" description="Helical" evidence="2">
    <location>
        <begin position="86"/>
        <end position="104"/>
    </location>
</feature>
<dbReference type="OrthoDB" id="7185741at2"/>
<proteinExistence type="predicted"/>
<feature type="domain" description="AB hydrolase-1" evidence="3">
    <location>
        <begin position="198"/>
        <end position="315"/>
    </location>
</feature>
<feature type="transmembrane region" description="Helical" evidence="2">
    <location>
        <begin position="144"/>
        <end position="162"/>
    </location>
</feature>
<accession>A0A1I5IJ72</accession>
<dbReference type="GO" id="GO:0016787">
    <property type="term" value="F:hydrolase activity"/>
    <property type="evidence" value="ECO:0007669"/>
    <property type="project" value="UniProtKB-KW"/>
</dbReference>
<dbReference type="AlphaFoldDB" id="A0A1I5IJ72"/>
<evidence type="ECO:0000313" key="5">
    <source>
        <dbReference type="Proteomes" id="UP000183642"/>
    </source>
</evidence>
<feature type="transmembrane region" description="Helical" evidence="2">
    <location>
        <begin position="29"/>
        <end position="49"/>
    </location>
</feature>
<evidence type="ECO:0000259" key="3">
    <source>
        <dbReference type="Pfam" id="PF00561"/>
    </source>
</evidence>
<dbReference type="Gene3D" id="3.40.50.1820">
    <property type="entry name" value="alpha/beta hydrolase"/>
    <property type="match status" value="1"/>
</dbReference>
<evidence type="ECO:0000313" key="4">
    <source>
        <dbReference type="EMBL" id="SFO60645.1"/>
    </source>
</evidence>
<evidence type="ECO:0000256" key="1">
    <source>
        <dbReference type="SAM" id="MobiDB-lite"/>
    </source>
</evidence>
<evidence type="ECO:0000256" key="2">
    <source>
        <dbReference type="SAM" id="Phobius"/>
    </source>
</evidence>
<dbReference type="PRINTS" id="PR00111">
    <property type="entry name" value="ABHYDROLASE"/>
</dbReference>
<keyword evidence="2" id="KW-0472">Membrane</keyword>
<sequence length="456" mass="46774">MTTATQPTQRPPLPARPGRNDHTGPIRRIIVGSLAAGLLAAAVLTFVMFGGADEHFITGTALLGFALGWAMLAVLSMRMTDQPQRWAFVPAAGMAATGLGLLVLAPGDAGLTSAGWVWPAVLLVLAVWMGSQVRCCLAAGSGRWLLYPVVAVMAAAAVGGAFETVALASGDRSYPIPGQLYDVGGHRLHLDCTGSGGPTVVLLSGLGEFSPSWAHIAPAVAGTTRVCAYDRAGQGWSDDAPQIQDGVQAASDLNTLLDRAGEDGPYVLVGHSIGGGYAMTYAARYPEQVAGMVLLDASDPYQATSADGAAEPNAPALLAVTPSLARLGIGQLVPSSSDLPEPAAGQFQAFAHSPRSWRNGAKESAAMPALFSQAQSLTTLDRTPLLVLTASESVQIINGWTAAQARMAALSTNSSHLAADTTHVGLLADEEGAGMSADAIHDVVEAVLTGSPLQTP</sequence>
<keyword evidence="2" id="KW-0812">Transmembrane</keyword>
<feature type="region of interest" description="Disordered" evidence="1">
    <location>
        <begin position="1"/>
        <end position="24"/>
    </location>
</feature>
<dbReference type="RefSeq" id="WP_083427644.1">
    <property type="nucleotide sequence ID" value="NZ_FOWE01000015.1"/>
</dbReference>
<feature type="transmembrane region" description="Helical" evidence="2">
    <location>
        <begin position="55"/>
        <end position="74"/>
    </location>
</feature>
<name>A0A1I5IJ72_9ACTN</name>
<dbReference type="PANTHER" id="PTHR46438:SF11">
    <property type="entry name" value="LIPASE-RELATED"/>
    <property type="match status" value="1"/>
</dbReference>
<reference evidence="5" key="1">
    <citation type="submission" date="2016-10" db="EMBL/GenBank/DDBJ databases">
        <authorList>
            <person name="Varghese N."/>
            <person name="Submissions S."/>
        </authorList>
    </citation>
    <scope>NUCLEOTIDE SEQUENCE [LARGE SCALE GENOMIC DNA]</scope>
    <source>
        <strain evidence="5">DSM 43161</strain>
    </source>
</reference>
<dbReference type="Proteomes" id="UP000183642">
    <property type="component" value="Unassembled WGS sequence"/>
</dbReference>
<keyword evidence="2" id="KW-1133">Transmembrane helix</keyword>
<dbReference type="SUPFAM" id="SSF53474">
    <property type="entry name" value="alpha/beta-Hydrolases"/>
    <property type="match status" value="1"/>
</dbReference>
<feature type="transmembrane region" description="Helical" evidence="2">
    <location>
        <begin position="116"/>
        <end position="137"/>
    </location>
</feature>
<keyword evidence="4" id="KW-0378">Hydrolase</keyword>
<protein>
    <submittedName>
        <fullName evidence="4">Alpha/beta hydrolase fold</fullName>
    </submittedName>
</protein>
<dbReference type="PANTHER" id="PTHR46438">
    <property type="entry name" value="ALPHA/BETA-HYDROLASES SUPERFAMILY PROTEIN"/>
    <property type="match status" value="1"/>
</dbReference>
<dbReference type="EMBL" id="FOWE01000015">
    <property type="protein sequence ID" value="SFO60645.1"/>
    <property type="molecule type" value="Genomic_DNA"/>
</dbReference>
<gene>
    <name evidence="4" type="ORF">SAMN05660359_04660</name>
</gene>
<dbReference type="Pfam" id="PF00561">
    <property type="entry name" value="Abhydrolase_1"/>
    <property type="match status" value="1"/>
</dbReference>